<accession>A0ABY3B7A1</accession>
<dbReference type="EMBL" id="VIJZ01000002">
    <property type="protein sequence ID" value="TQS00037.1"/>
    <property type="molecule type" value="Genomic_DNA"/>
</dbReference>
<proteinExistence type="predicted"/>
<comment type="caution">
    <text evidence="1">The sequence shown here is derived from an EMBL/GenBank/DDBJ whole genome shotgun (WGS) entry which is preliminary data.</text>
</comment>
<gene>
    <name evidence="1" type="ORF">FKV70_04440</name>
    <name evidence="2" type="ORF">FKV70_04815</name>
</gene>
<evidence type="ECO:0008006" key="4">
    <source>
        <dbReference type="Google" id="ProtNLM"/>
    </source>
</evidence>
<evidence type="ECO:0000313" key="3">
    <source>
        <dbReference type="Proteomes" id="UP000319219"/>
    </source>
</evidence>
<name>A0ABY3B7A1_9BACL</name>
<evidence type="ECO:0000313" key="2">
    <source>
        <dbReference type="EMBL" id="TQS00106.1"/>
    </source>
</evidence>
<dbReference type="Proteomes" id="UP000319219">
    <property type="component" value="Unassembled WGS sequence"/>
</dbReference>
<evidence type="ECO:0000313" key="1">
    <source>
        <dbReference type="EMBL" id="TQS00037.1"/>
    </source>
</evidence>
<keyword evidence="3" id="KW-1185">Reference proteome</keyword>
<sequence length="167" mass="19163">MFFPCLENLKRAKFPDQSIQLYDWWLGTRRQNTLQHLNPLQFSLDCGIDIRHSLQLFSQSVYNADLNLLKKRVTLVCPICNHRVAGPDEHLNLNSNFVCKNCGTTIPYSLVEDNLVVTFELIQSPNTQALDNDFPIGNNAGNASSLRLSDIQEYSDDDDIRRLFELM</sequence>
<reference evidence="1 3" key="1">
    <citation type="submission" date="2019-07" db="EMBL/GenBank/DDBJ databases">
        <title>Paenibacillus ottowii sp. nov. isolated from a fermentation system processing bovine manure.</title>
        <authorList>
            <person name="Velazquez L.F."/>
            <person name="Rajbanshi S."/>
            <person name="Guan S."/>
            <person name="Hinchee M."/>
            <person name="Welsh A."/>
        </authorList>
    </citation>
    <scope>NUCLEOTIDE SEQUENCE [LARGE SCALE GENOMIC DNA]</scope>
    <source>
        <strain evidence="1 3">MS2379</strain>
    </source>
</reference>
<dbReference type="EMBL" id="VIJZ01000002">
    <property type="protein sequence ID" value="TQS00106.1"/>
    <property type="molecule type" value="Genomic_DNA"/>
</dbReference>
<organism evidence="1 3">
    <name type="scientific">Paenibacillus ottowii</name>
    <dbReference type="NCBI Taxonomy" id="2315729"/>
    <lineage>
        <taxon>Bacteria</taxon>
        <taxon>Bacillati</taxon>
        <taxon>Bacillota</taxon>
        <taxon>Bacilli</taxon>
        <taxon>Bacillales</taxon>
        <taxon>Paenibacillaceae</taxon>
        <taxon>Paenibacillus</taxon>
    </lineage>
</organism>
<protein>
    <recommendedName>
        <fullName evidence="4">TFIIB-type zinc ribbon-containing protein</fullName>
    </recommendedName>
</protein>